<feature type="compositionally biased region" description="Polar residues" evidence="1">
    <location>
        <begin position="296"/>
        <end position="309"/>
    </location>
</feature>
<evidence type="ECO:0000256" key="1">
    <source>
        <dbReference type="SAM" id="MobiDB-lite"/>
    </source>
</evidence>
<evidence type="ECO:0000313" key="2">
    <source>
        <dbReference type="EMBL" id="KDQ14063.1"/>
    </source>
</evidence>
<dbReference type="Proteomes" id="UP000027195">
    <property type="component" value="Unassembled WGS sequence"/>
</dbReference>
<dbReference type="HOGENOM" id="CLU_882754_0_0_1"/>
<organism evidence="2 3">
    <name type="scientific">Botryobasidium botryosum (strain FD-172 SS1)</name>
    <dbReference type="NCBI Taxonomy" id="930990"/>
    <lineage>
        <taxon>Eukaryota</taxon>
        <taxon>Fungi</taxon>
        <taxon>Dikarya</taxon>
        <taxon>Basidiomycota</taxon>
        <taxon>Agaricomycotina</taxon>
        <taxon>Agaricomycetes</taxon>
        <taxon>Cantharellales</taxon>
        <taxon>Botryobasidiaceae</taxon>
        <taxon>Botryobasidium</taxon>
    </lineage>
</organism>
<reference evidence="3" key="1">
    <citation type="journal article" date="2014" name="Proc. Natl. Acad. Sci. U.S.A.">
        <title>Extensive sampling of basidiomycete genomes demonstrates inadequacy of the white-rot/brown-rot paradigm for wood decay fungi.</title>
        <authorList>
            <person name="Riley R."/>
            <person name="Salamov A.A."/>
            <person name="Brown D.W."/>
            <person name="Nagy L.G."/>
            <person name="Floudas D."/>
            <person name="Held B.W."/>
            <person name="Levasseur A."/>
            <person name="Lombard V."/>
            <person name="Morin E."/>
            <person name="Otillar R."/>
            <person name="Lindquist E.A."/>
            <person name="Sun H."/>
            <person name="LaButti K.M."/>
            <person name="Schmutz J."/>
            <person name="Jabbour D."/>
            <person name="Luo H."/>
            <person name="Baker S.E."/>
            <person name="Pisabarro A.G."/>
            <person name="Walton J.D."/>
            <person name="Blanchette R.A."/>
            <person name="Henrissat B."/>
            <person name="Martin F."/>
            <person name="Cullen D."/>
            <person name="Hibbett D.S."/>
            <person name="Grigoriev I.V."/>
        </authorList>
    </citation>
    <scope>NUCLEOTIDE SEQUENCE [LARGE SCALE GENOMIC DNA]</scope>
    <source>
        <strain evidence="3">FD-172 SS1</strain>
    </source>
</reference>
<feature type="compositionally biased region" description="Polar residues" evidence="1">
    <location>
        <begin position="53"/>
        <end position="69"/>
    </location>
</feature>
<name>A0A067ME61_BOTB1</name>
<gene>
    <name evidence="2" type="ORF">BOTBODRAFT_44952</name>
</gene>
<dbReference type="EMBL" id="KL198040">
    <property type="protein sequence ID" value="KDQ14063.1"/>
    <property type="molecule type" value="Genomic_DNA"/>
</dbReference>
<proteinExistence type="predicted"/>
<sequence>MGIFNNNNKDSKRAAENRAYNDNQPGQGIMNNDSNRVNEPNYNNSINDDRYADNNSGRGSTMAQNNPPDQRSGAMNLGGHQYQDPYAEHPGQHPGHLGHGTNNVDAGTNVTNTRTGGDLTNTQAAGAGEPGYSNTGVQAGVAGQDYPAGQGGQNYNHPGAGTAAGLGAAGAGTGYAAGHAGMGNTTAAGNPDYYNPTEAQLKINAGQVPTKSDILKHEYMGKLENAAGVLLSSEGMKARGAQKEMEALAMKRQANELGNAQRLGQHAHGAHPHHAGLGAAGQPGTGTVGAGPMQQPGATSGMPGNNMQGGMTGRY</sequence>
<dbReference type="InParanoid" id="A0A067ME61"/>
<dbReference type="OrthoDB" id="2590620at2759"/>
<keyword evidence="3" id="KW-1185">Reference proteome</keyword>
<feature type="region of interest" description="Disordered" evidence="1">
    <location>
        <begin position="263"/>
        <end position="315"/>
    </location>
</feature>
<feature type="compositionally biased region" description="Polar residues" evidence="1">
    <location>
        <begin position="101"/>
        <end position="124"/>
    </location>
</feature>
<evidence type="ECO:0000313" key="3">
    <source>
        <dbReference type="Proteomes" id="UP000027195"/>
    </source>
</evidence>
<dbReference type="AlphaFoldDB" id="A0A067ME61"/>
<protein>
    <submittedName>
        <fullName evidence="2">Uncharacterized protein</fullName>
    </submittedName>
</protein>
<accession>A0A067ME61</accession>
<feature type="compositionally biased region" description="Gly residues" evidence="1">
    <location>
        <begin position="278"/>
        <end position="289"/>
    </location>
</feature>
<feature type="compositionally biased region" description="Polar residues" evidence="1">
    <location>
        <begin position="20"/>
        <end position="46"/>
    </location>
</feature>
<feature type="region of interest" description="Disordered" evidence="1">
    <location>
        <begin position="1"/>
        <end position="154"/>
    </location>
</feature>